<reference evidence="8 9" key="1">
    <citation type="submission" date="2016-10" db="EMBL/GenBank/DDBJ databases">
        <authorList>
            <person name="de Groot N.N."/>
        </authorList>
    </citation>
    <scope>NUCLEOTIDE SEQUENCE [LARGE SCALE GENOMIC DNA]</scope>
    <source>
        <strain evidence="8 9">CGMCC 1.11156</strain>
    </source>
</reference>
<dbReference type="EMBL" id="FOQG01000001">
    <property type="protein sequence ID" value="SFH66527.1"/>
    <property type="molecule type" value="Genomic_DNA"/>
</dbReference>
<evidence type="ECO:0000256" key="3">
    <source>
        <dbReference type="ARBA" id="ARBA00022989"/>
    </source>
</evidence>
<keyword evidence="2 6" id="KW-0812">Transmembrane</keyword>
<keyword evidence="4 6" id="KW-0472">Membrane</keyword>
<dbReference type="CDD" id="cd17339">
    <property type="entry name" value="MFS_NIMT_CynX_like"/>
    <property type="match status" value="1"/>
</dbReference>
<dbReference type="PANTHER" id="PTHR23523:SF2">
    <property type="entry name" value="2-NITROIMIDAZOLE TRANSPORTER"/>
    <property type="match status" value="1"/>
</dbReference>
<accession>A0A1I3BW54</accession>
<feature type="transmembrane region" description="Helical" evidence="6">
    <location>
        <begin position="347"/>
        <end position="365"/>
    </location>
</feature>
<comment type="subcellular location">
    <subcellularLocation>
        <location evidence="1">Cell membrane</location>
        <topology evidence="1">Multi-pass membrane protein</topology>
    </subcellularLocation>
</comment>
<feature type="transmembrane region" description="Helical" evidence="6">
    <location>
        <begin position="259"/>
        <end position="283"/>
    </location>
</feature>
<feature type="transmembrane region" description="Helical" evidence="6">
    <location>
        <begin position="120"/>
        <end position="138"/>
    </location>
</feature>
<evidence type="ECO:0000256" key="1">
    <source>
        <dbReference type="ARBA" id="ARBA00004651"/>
    </source>
</evidence>
<evidence type="ECO:0000256" key="4">
    <source>
        <dbReference type="ARBA" id="ARBA00023136"/>
    </source>
</evidence>
<feature type="transmembrane region" description="Helical" evidence="6">
    <location>
        <begin position="377"/>
        <end position="398"/>
    </location>
</feature>
<evidence type="ECO:0000256" key="2">
    <source>
        <dbReference type="ARBA" id="ARBA00022692"/>
    </source>
</evidence>
<feature type="transmembrane region" description="Helical" evidence="6">
    <location>
        <begin position="52"/>
        <end position="70"/>
    </location>
</feature>
<organism evidence="8 9">
    <name type="scientific">Nocardioides psychrotolerans</name>
    <dbReference type="NCBI Taxonomy" id="1005945"/>
    <lineage>
        <taxon>Bacteria</taxon>
        <taxon>Bacillati</taxon>
        <taxon>Actinomycetota</taxon>
        <taxon>Actinomycetes</taxon>
        <taxon>Propionibacteriales</taxon>
        <taxon>Nocardioidaceae</taxon>
        <taxon>Nocardioides</taxon>
    </lineage>
</organism>
<dbReference type="InterPro" id="IPR036259">
    <property type="entry name" value="MFS_trans_sf"/>
</dbReference>
<dbReference type="PROSITE" id="PS50850">
    <property type="entry name" value="MFS"/>
    <property type="match status" value="1"/>
</dbReference>
<feature type="transmembrane region" description="Helical" evidence="6">
    <location>
        <begin position="210"/>
        <end position="228"/>
    </location>
</feature>
<name>A0A1I3BW54_9ACTN</name>
<feature type="transmembrane region" description="Helical" evidence="6">
    <location>
        <begin position="410"/>
        <end position="432"/>
    </location>
</feature>
<evidence type="ECO:0000256" key="6">
    <source>
        <dbReference type="SAM" id="Phobius"/>
    </source>
</evidence>
<dbReference type="GO" id="GO:0005886">
    <property type="term" value="C:plasma membrane"/>
    <property type="evidence" value="ECO:0007669"/>
    <property type="project" value="UniProtKB-SubCell"/>
</dbReference>
<feature type="transmembrane region" description="Helical" evidence="6">
    <location>
        <begin position="174"/>
        <end position="198"/>
    </location>
</feature>
<evidence type="ECO:0000259" key="7">
    <source>
        <dbReference type="PROSITE" id="PS50850"/>
    </source>
</evidence>
<sequence>MDCAIARVGGSRVMWGSPGEAWNTAPVTSGPTSSTPSTSSSSPPRESRAARILVLVGIVVLAFNLRPAAVSVGPVLDEIRAGLDMSGTEAGVLTSLPVLAFALFGALAPRLARLVGTHRLTLLALAAVVVGLLGRSRVDHVGTFLALSLLALGGMATANVLLPSLVKAHFPDRLGLLTALYSTSLACGLTLASIATVPISDAAGDWRDGLAAWAITAAIAAIPWILLLRHGHDERSDEDSGPGHSPIGLAAVARTRIGVLMALFFGIQSLQAYAIFGWFAVIFRDAGHSAATAGVLLGVITGVTIPLSFIIPALAARMLDQRPIVWAVVLCYPVGYTGMIVAPYGGAWVWAVLIGIGTTTFPLILTQIGLRSRTPAGTAALSGFTQSVGYLLAAIGPFGVGLLHDLTGGWTVPLLVLIGLCVPLLLVGLAASRPSYVEDQLRS</sequence>
<feature type="transmembrane region" description="Helical" evidence="6">
    <location>
        <begin position="323"/>
        <end position="341"/>
    </location>
</feature>
<dbReference type="Proteomes" id="UP000198649">
    <property type="component" value="Unassembled WGS sequence"/>
</dbReference>
<feature type="transmembrane region" description="Helical" evidence="6">
    <location>
        <begin position="289"/>
        <end position="311"/>
    </location>
</feature>
<proteinExistence type="predicted"/>
<evidence type="ECO:0000313" key="8">
    <source>
        <dbReference type="EMBL" id="SFH66527.1"/>
    </source>
</evidence>
<feature type="transmembrane region" description="Helical" evidence="6">
    <location>
        <begin position="144"/>
        <end position="162"/>
    </location>
</feature>
<evidence type="ECO:0000313" key="9">
    <source>
        <dbReference type="Proteomes" id="UP000198649"/>
    </source>
</evidence>
<dbReference type="STRING" id="1005945.SAMN05216561_101364"/>
<dbReference type="SUPFAM" id="SSF103473">
    <property type="entry name" value="MFS general substrate transporter"/>
    <property type="match status" value="1"/>
</dbReference>
<feature type="compositionally biased region" description="Low complexity" evidence="5">
    <location>
        <begin position="28"/>
        <end position="44"/>
    </location>
</feature>
<feature type="domain" description="Major facilitator superfamily (MFS) profile" evidence="7">
    <location>
        <begin position="52"/>
        <end position="436"/>
    </location>
</feature>
<dbReference type="Gene3D" id="1.20.1250.20">
    <property type="entry name" value="MFS general substrate transporter like domains"/>
    <property type="match status" value="1"/>
</dbReference>
<keyword evidence="3 6" id="KW-1133">Transmembrane helix</keyword>
<dbReference type="InterPro" id="IPR011701">
    <property type="entry name" value="MFS"/>
</dbReference>
<dbReference type="InterPro" id="IPR020846">
    <property type="entry name" value="MFS_dom"/>
</dbReference>
<feature type="region of interest" description="Disordered" evidence="5">
    <location>
        <begin position="17"/>
        <end position="45"/>
    </location>
</feature>
<dbReference type="AlphaFoldDB" id="A0A1I3BW54"/>
<feature type="transmembrane region" description="Helical" evidence="6">
    <location>
        <begin position="90"/>
        <end position="108"/>
    </location>
</feature>
<evidence type="ECO:0000256" key="5">
    <source>
        <dbReference type="SAM" id="MobiDB-lite"/>
    </source>
</evidence>
<keyword evidence="9" id="KW-1185">Reference proteome</keyword>
<gene>
    <name evidence="8" type="ORF">SAMN05216561_101364</name>
</gene>
<dbReference type="Pfam" id="PF07690">
    <property type="entry name" value="MFS_1"/>
    <property type="match status" value="1"/>
</dbReference>
<dbReference type="GO" id="GO:0022857">
    <property type="term" value="F:transmembrane transporter activity"/>
    <property type="evidence" value="ECO:0007669"/>
    <property type="project" value="InterPro"/>
</dbReference>
<protein>
    <submittedName>
        <fullName evidence="8">MFS transporter, CP family, cyanate transporter</fullName>
    </submittedName>
</protein>
<dbReference type="PANTHER" id="PTHR23523">
    <property type="match status" value="1"/>
</dbReference>
<dbReference type="InterPro" id="IPR052524">
    <property type="entry name" value="MFS_Cyanate_Porter"/>
</dbReference>